<reference evidence="9" key="1">
    <citation type="submission" date="2025-08" db="UniProtKB">
        <authorList>
            <consortium name="RefSeq"/>
        </authorList>
    </citation>
    <scope>IDENTIFICATION</scope>
    <source>
        <strain evidence="9">Mau12</strain>
        <tissue evidence="9">Whole Body</tissue>
    </source>
</reference>
<dbReference type="SMART" id="SM00360">
    <property type="entry name" value="RRM"/>
    <property type="match status" value="2"/>
</dbReference>
<dbReference type="PANTHER" id="PTHR12311:SF7">
    <property type="entry name" value="ACTIVATOR OF BASAL TRANSCRIPTION 1"/>
    <property type="match status" value="1"/>
</dbReference>
<feature type="region of interest" description="Disordered" evidence="6">
    <location>
        <begin position="218"/>
        <end position="250"/>
    </location>
</feature>
<dbReference type="CDD" id="cd12263">
    <property type="entry name" value="RRM_ABT1_like"/>
    <property type="match status" value="2"/>
</dbReference>
<dbReference type="GO" id="GO:0003723">
    <property type="term" value="F:RNA binding"/>
    <property type="evidence" value="ECO:0007669"/>
    <property type="project" value="UniProtKB-KW"/>
</dbReference>
<evidence type="ECO:0000256" key="1">
    <source>
        <dbReference type="ARBA" id="ARBA00004604"/>
    </source>
</evidence>
<evidence type="ECO:0000256" key="3">
    <source>
        <dbReference type="ARBA" id="ARBA00020737"/>
    </source>
</evidence>
<dbReference type="GO" id="GO:0034462">
    <property type="term" value="P:small-subunit processome assembly"/>
    <property type="evidence" value="ECO:0007669"/>
    <property type="project" value="TreeGrafter"/>
</dbReference>
<dbReference type="Gene3D" id="3.30.70.330">
    <property type="match status" value="2"/>
</dbReference>
<feature type="compositionally biased region" description="Acidic residues" evidence="6">
    <location>
        <begin position="41"/>
        <end position="60"/>
    </location>
</feature>
<sequence length="386" mass="43493">MNSEPKCKPTPMEEVVIEYEEMRSNYPQPEEGESVNGEANLSDDEAEMELAPMEVEEIEYEETRSDNPQPEEGESVNGEANLSDDEAEMELASFNATGSPSAAAKESKKGTIYISHLPKHMAVTNMLRIFGEYGAIGRAFLRSKKLSSKSPDILFTEGWVQFNSKRVAKQIVPLLNNKQISTHKKSRFYDSLWSMKYLPQFKWPRPTDLVDLGQEGLEQPVGEEESEHEETRSDNPQPEEGAFAIGEANPSDADDEMELASLNDTGISSAAAKGSKKGIIYICNIPKNMTMARLREILGQYGAIGRAYLQSQKLSDKSPHIIFAECWVEFKSKRLAKQLVILLNNRQISPHKKSRFYDSLWHMKYLSGFNWASLPKLLNSQATRVQ</sequence>
<evidence type="ECO:0000256" key="6">
    <source>
        <dbReference type="SAM" id="MobiDB-lite"/>
    </source>
</evidence>
<dbReference type="InterPro" id="IPR039119">
    <property type="entry name" value="ABT1/Esf2"/>
</dbReference>
<organism evidence="8 9">
    <name type="scientific">Drosophila mauritiana</name>
    <name type="common">Fruit fly</name>
    <dbReference type="NCBI Taxonomy" id="7226"/>
    <lineage>
        <taxon>Eukaryota</taxon>
        <taxon>Metazoa</taxon>
        <taxon>Ecdysozoa</taxon>
        <taxon>Arthropoda</taxon>
        <taxon>Hexapoda</taxon>
        <taxon>Insecta</taxon>
        <taxon>Pterygota</taxon>
        <taxon>Neoptera</taxon>
        <taxon>Endopterygota</taxon>
        <taxon>Diptera</taxon>
        <taxon>Brachycera</taxon>
        <taxon>Muscomorpha</taxon>
        <taxon>Ephydroidea</taxon>
        <taxon>Drosophilidae</taxon>
        <taxon>Drosophila</taxon>
        <taxon>Sophophora</taxon>
    </lineage>
</organism>
<keyword evidence="4" id="KW-0694">RNA-binding</keyword>
<dbReference type="GO" id="GO:0005730">
    <property type="term" value="C:nucleolus"/>
    <property type="evidence" value="ECO:0007669"/>
    <property type="project" value="UniProtKB-SubCell"/>
</dbReference>
<dbReference type="InterPro" id="IPR000504">
    <property type="entry name" value="RRM_dom"/>
</dbReference>
<dbReference type="SUPFAM" id="SSF54928">
    <property type="entry name" value="RNA-binding domain, RBD"/>
    <property type="match status" value="1"/>
</dbReference>
<dbReference type="Proteomes" id="UP000515162">
    <property type="component" value="Chromosome X"/>
</dbReference>
<dbReference type="RefSeq" id="XP_033169142.1">
    <property type="nucleotide sequence ID" value="XM_033313251.1"/>
</dbReference>
<dbReference type="GO" id="GO:0000480">
    <property type="term" value="P:endonucleolytic cleavage in 5'-ETS of tricistronic rRNA transcript (SSU-rRNA, 5.8S rRNA, LSU-rRNA)"/>
    <property type="evidence" value="ECO:0007669"/>
    <property type="project" value="TreeGrafter"/>
</dbReference>
<dbReference type="InterPro" id="IPR035979">
    <property type="entry name" value="RBD_domain_sf"/>
</dbReference>
<evidence type="ECO:0000313" key="9">
    <source>
        <dbReference type="RefSeq" id="XP_033169142.1"/>
    </source>
</evidence>
<dbReference type="InterPro" id="IPR012677">
    <property type="entry name" value="Nucleotide-bd_a/b_plait_sf"/>
</dbReference>
<feature type="domain" description="RRM" evidence="7">
    <location>
        <begin position="279"/>
        <end position="357"/>
    </location>
</feature>
<dbReference type="GO" id="GO:0000472">
    <property type="term" value="P:endonucleolytic cleavage to generate mature 5'-end of SSU-rRNA from (SSU-rRNA, 5.8S rRNA, LSU-rRNA)"/>
    <property type="evidence" value="ECO:0007669"/>
    <property type="project" value="TreeGrafter"/>
</dbReference>
<evidence type="ECO:0000256" key="2">
    <source>
        <dbReference type="ARBA" id="ARBA00005819"/>
    </source>
</evidence>
<feature type="domain" description="RRM" evidence="7">
    <location>
        <begin position="111"/>
        <end position="189"/>
    </location>
</feature>
<dbReference type="GeneID" id="117146756"/>
<evidence type="ECO:0000259" key="7">
    <source>
        <dbReference type="SMART" id="SM00360"/>
    </source>
</evidence>
<dbReference type="InterPro" id="IPR034353">
    <property type="entry name" value="ABT1/ESF2_RRM"/>
</dbReference>
<dbReference type="PANTHER" id="PTHR12311">
    <property type="entry name" value="ACTIVATOR OF BASAL TRANSCRIPTION 1"/>
    <property type="match status" value="1"/>
</dbReference>
<comment type="subcellular location">
    <subcellularLocation>
        <location evidence="1">Nucleus</location>
        <location evidence="1">Nucleolus</location>
    </subcellularLocation>
</comment>
<gene>
    <name evidence="9" type="primary">LOC117146756</name>
</gene>
<dbReference type="AlphaFoldDB" id="A0A6P8KQ35"/>
<dbReference type="GO" id="GO:0000447">
    <property type="term" value="P:endonucleolytic cleavage in ITS1 to separate SSU-rRNA from 5.8S rRNA and LSU-rRNA from tricistronic rRNA transcript (SSU-rRNA, 5.8S rRNA, LSU-rRNA)"/>
    <property type="evidence" value="ECO:0007669"/>
    <property type="project" value="TreeGrafter"/>
</dbReference>
<protein>
    <recommendedName>
        <fullName evidence="3">Activator of basal transcription 1</fullName>
    </recommendedName>
</protein>
<name>A0A6P8KQ35_DROMA</name>
<evidence type="ECO:0000256" key="5">
    <source>
        <dbReference type="ARBA" id="ARBA00023242"/>
    </source>
</evidence>
<proteinExistence type="inferred from homology"/>
<keyword evidence="8" id="KW-1185">Reference proteome</keyword>
<feature type="region of interest" description="Disordered" evidence="6">
    <location>
        <begin position="22"/>
        <end position="79"/>
    </location>
</feature>
<accession>A0A6P8KQ35</accession>
<comment type="similarity">
    <text evidence="2">Belongs to the ESF2/ABP1 family.</text>
</comment>
<evidence type="ECO:0000313" key="8">
    <source>
        <dbReference type="Proteomes" id="UP000515162"/>
    </source>
</evidence>
<evidence type="ECO:0000256" key="4">
    <source>
        <dbReference type="ARBA" id="ARBA00022884"/>
    </source>
</evidence>
<keyword evidence="5" id="KW-0539">Nucleus</keyword>